<organism evidence="2 3">
    <name type="scientific">Vitis vinifera</name>
    <name type="common">Grape</name>
    <dbReference type="NCBI Taxonomy" id="29760"/>
    <lineage>
        <taxon>Eukaryota</taxon>
        <taxon>Viridiplantae</taxon>
        <taxon>Streptophyta</taxon>
        <taxon>Embryophyta</taxon>
        <taxon>Tracheophyta</taxon>
        <taxon>Spermatophyta</taxon>
        <taxon>Magnoliopsida</taxon>
        <taxon>eudicotyledons</taxon>
        <taxon>Gunneridae</taxon>
        <taxon>Pentapetalae</taxon>
        <taxon>rosids</taxon>
        <taxon>Vitales</taxon>
        <taxon>Vitaceae</taxon>
        <taxon>Viteae</taxon>
        <taxon>Vitis</taxon>
    </lineage>
</organism>
<sequence>MEIEADEAVRRDLFNNAMEGKWDKVVKIYQDVPWSSKEKITTSGETALHIAISDCKEDVVEKLLETVIGISADVLRIQNAKGNTPLHLAASIGNVSMCRTIAGRYPEALRVRNEELETPLFLAARHGKIKVFFCLLEASTVARIERENYLPYRNKKK</sequence>
<reference evidence="2 3" key="1">
    <citation type="journal article" date="2018" name="PLoS Genet.">
        <title>Population sequencing reveals clonal diversity and ancestral inbreeding in the grapevine cultivar Chardonnay.</title>
        <authorList>
            <person name="Roach M.J."/>
            <person name="Johnson D.L."/>
            <person name="Bohlmann J."/>
            <person name="van Vuuren H.J."/>
            <person name="Jones S.J."/>
            <person name="Pretorius I.S."/>
            <person name="Schmidt S.A."/>
            <person name="Borneman A.R."/>
        </authorList>
    </citation>
    <scope>NUCLEOTIDE SEQUENCE [LARGE SCALE GENOMIC DNA]</scope>
    <source>
        <strain evidence="3">cv. Chardonnay</strain>
        <tissue evidence="2">Leaf</tissue>
    </source>
</reference>
<dbReference type="PANTHER" id="PTHR24121:SF15">
    <property type="entry name" value="ANKYRIN REPEAT PROTEIN"/>
    <property type="match status" value="1"/>
</dbReference>
<evidence type="ECO:0000313" key="2">
    <source>
        <dbReference type="EMBL" id="RVW68502.1"/>
    </source>
</evidence>
<dbReference type="SMART" id="SM00248">
    <property type="entry name" value="ANK"/>
    <property type="match status" value="3"/>
</dbReference>
<evidence type="ECO:0000313" key="3">
    <source>
        <dbReference type="Proteomes" id="UP000288805"/>
    </source>
</evidence>
<dbReference type="AlphaFoldDB" id="A0A438G8G1"/>
<dbReference type="EMBL" id="QGNW01000532">
    <property type="protein sequence ID" value="RVW68502.1"/>
    <property type="molecule type" value="Genomic_DNA"/>
</dbReference>
<protein>
    <submittedName>
        <fullName evidence="2">Uncharacterized protein</fullName>
    </submittedName>
</protein>
<comment type="caution">
    <text evidence="2">The sequence shown here is derived from an EMBL/GenBank/DDBJ whole genome shotgun (WGS) entry which is preliminary data.</text>
</comment>
<dbReference type="InterPro" id="IPR036770">
    <property type="entry name" value="Ankyrin_rpt-contain_sf"/>
</dbReference>
<feature type="repeat" description="ANK" evidence="1">
    <location>
        <begin position="81"/>
        <end position="101"/>
    </location>
</feature>
<dbReference type="PROSITE" id="PS50088">
    <property type="entry name" value="ANK_REPEAT"/>
    <property type="match status" value="1"/>
</dbReference>
<dbReference type="PANTHER" id="PTHR24121">
    <property type="entry name" value="NO MECHANORECEPTOR POTENTIAL C, ISOFORM D-RELATED"/>
    <property type="match status" value="1"/>
</dbReference>
<dbReference type="InterPro" id="IPR002110">
    <property type="entry name" value="Ankyrin_rpt"/>
</dbReference>
<gene>
    <name evidence="2" type="ORF">CK203_063440</name>
</gene>
<accession>A0A438G8G1</accession>
<keyword evidence="1" id="KW-0040">ANK repeat</keyword>
<dbReference type="PROSITE" id="PS50297">
    <property type="entry name" value="ANK_REP_REGION"/>
    <property type="match status" value="1"/>
</dbReference>
<dbReference type="SUPFAM" id="SSF48403">
    <property type="entry name" value="Ankyrin repeat"/>
    <property type="match status" value="1"/>
</dbReference>
<name>A0A438G8G1_VITVI</name>
<proteinExistence type="predicted"/>
<evidence type="ECO:0000256" key="1">
    <source>
        <dbReference type="PROSITE-ProRule" id="PRU00023"/>
    </source>
</evidence>
<dbReference type="Gene3D" id="1.25.40.20">
    <property type="entry name" value="Ankyrin repeat-containing domain"/>
    <property type="match status" value="1"/>
</dbReference>
<dbReference type="Proteomes" id="UP000288805">
    <property type="component" value="Unassembled WGS sequence"/>
</dbReference>
<dbReference type="Pfam" id="PF13637">
    <property type="entry name" value="Ank_4"/>
    <property type="match status" value="1"/>
</dbReference>